<feature type="compositionally biased region" description="Polar residues" evidence="3">
    <location>
        <begin position="1043"/>
        <end position="1060"/>
    </location>
</feature>
<gene>
    <name evidence="5" type="ORF">LSH36_72g03089</name>
</gene>
<dbReference type="AlphaFoldDB" id="A0AAD9K4E3"/>
<evidence type="ECO:0000259" key="4">
    <source>
        <dbReference type="Pfam" id="PF25894"/>
    </source>
</evidence>
<dbReference type="CDD" id="cd17933">
    <property type="entry name" value="DEXSc_RecD-like"/>
    <property type="match status" value="1"/>
</dbReference>
<dbReference type="Gene3D" id="2.30.30.940">
    <property type="match status" value="1"/>
</dbReference>
<keyword evidence="6" id="KW-1185">Reference proteome</keyword>
<dbReference type="PANTHER" id="PTHR43788:SF6">
    <property type="entry name" value="DNA HELICASE B"/>
    <property type="match status" value="1"/>
</dbReference>
<sequence length="1102" mass="125525">MAASRVLFQEIDGYFLLDEKVSVGDDDDDDDSDCCTHSEEEVFLDISDPEIFTQSSSHVTGKSLKRKRFLKYLTGSMAGHRSIAPGYVRRLFHLLLRLVTFGVYFKEYKTGVIYDVVGRLQFYEPWWAATICVQKNTSTMKRLVGTPSYRIRCDEDVMKDRVVLLLMKACNVHEQHIAAFAEFLYCRCLETKLDFQDLAELLAEFAMSSEENNNIATLISKQIDSGPGYHVWRCLSMSDLYLYLPQLLPRQFTNIMESHMDKLPSLQETLESEPWVFGLSRVLSSKHKLFGCEAALQFFYQCGLIHRMPVEFQDVLHIYDVLKKVIQSGGHTFVNRSWLSSCKRFDGYRVRKWQRALQLLADNGIIVQENKKGKDRIYLYREWNAECGISDGIQKLFVKHQTDPLIFDLDFEGPEFATIKNDPDQLYASRLISDRPVVVLSGKGGCGKTTVVSTVFRIAEKQIQELDLKEFQVKMFADADVDDVTLTQIAEKVEQSVLEEIPKCSYLNGESQSDEWIHDNIHPSSSTTAMYSDREAAEPWEGKPRNYASSPVVLLTAPTGKAASHLGRKCGLPAFTLHQVIYSYWSWKKSAENEKNLPWKFSAVRALVVDESSLVSVVNFHTVFSTLLGEADLKKVVLLGDINQLPSIEPGNFLVDLYKALSPYNCCVLLRHNHRTEAELIVENAGQIAEQKLPIFDENRNFIQINLDDHNDDISIEQDEAIRELLIKEAGLTSDRTSQFIAFRRQDCAAINELCCRYYSKHTTRNQKNKLHFAVGDKVCCTKNAIVKDEGIHTEHKIEKRRGKHKPNIAESSSSVENSGLDDVQFGSTKDTTKKHQNEMASDTKHGKKIRRLCNGQIFYITADVTQSENNRSKRILVLEDEEGTSISVDFKTLKYNCKLRHAWARTIHTYQGSESDVIIYVVGKPYGQTWQHVYTAVTRGRLKVITVTRPSYLKKAIMTKPLYRYTSLGERVTEWLRNLVSKGQCSSFSSSRSFQIQQTRGISSKQSTNVTETEISDTVKKYGAEIQDKNWTSPEKNDLRTVHQNFQTPQKRTTNSSSEDNSKSRCLDFGYGVECSPVRRTLLNLNIGGKNLGSTESESTN</sequence>
<dbReference type="EMBL" id="JAODUP010000072">
    <property type="protein sequence ID" value="KAK2163903.1"/>
    <property type="molecule type" value="Genomic_DNA"/>
</dbReference>
<keyword evidence="1" id="KW-0547">Nucleotide-binding</keyword>
<dbReference type="CDD" id="cd18809">
    <property type="entry name" value="SF1_C_RecD"/>
    <property type="match status" value="1"/>
</dbReference>
<evidence type="ECO:0000313" key="5">
    <source>
        <dbReference type="EMBL" id="KAK2163903.1"/>
    </source>
</evidence>
<dbReference type="InterPro" id="IPR027417">
    <property type="entry name" value="P-loop_NTPase"/>
</dbReference>
<dbReference type="InterPro" id="IPR050534">
    <property type="entry name" value="Coronavir_polyprotein_1ab"/>
</dbReference>
<dbReference type="PANTHER" id="PTHR43788">
    <property type="entry name" value="DNA2/NAM7 HELICASE FAMILY MEMBER"/>
    <property type="match status" value="1"/>
</dbReference>
<reference evidence="5" key="1">
    <citation type="journal article" date="2023" name="Mol. Biol. Evol.">
        <title>Third-Generation Sequencing Reveals the Adaptive Role of the Epigenome in Three Deep-Sea Polychaetes.</title>
        <authorList>
            <person name="Perez M."/>
            <person name="Aroh O."/>
            <person name="Sun Y."/>
            <person name="Lan Y."/>
            <person name="Juniper S.K."/>
            <person name="Young C.R."/>
            <person name="Angers B."/>
            <person name="Qian P.Y."/>
        </authorList>
    </citation>
    <scope>NUCLEOTIDE SEQUENCE</scope>
    <source>
        <strain evidence="5">P08H-3</strain>
    </source>
</reference>
<name>A0AAD9K4E3_9ANNE</name>
<feature type="compositionally biased region" description="Basic and acidic residues" evidence="3">
    <location>
        <begin position="831"/>
        <end position="845"/>
    </location>
</feature>
<feature type="region of interest" description="Disordered" evidence="3">
    <location>
        <begin position="798"/>
        <end position="846"/>
    </location>
</feature>
<keyword evidence="2" id="KW-0067">ATP-binding</keyword>
<evidence type="ECO:0000256" key="1">
    <source>
        <dbReference type="ARBA" id="ARBA00022741"/>
    </source>
</evidence>
<dbReference type="Pfam" id="PF25894">
    <property type="entry name" value="WHD_HELB"/>
    <property type="match status" value="1"/>
</dbReference>
<dbReference type="GO" id="GO:0003678">
    <property type="term" value="F:DNA helicase activity"/>
    <property type="evidence" value="ECO:0007669"/>
    <property type="project" value="UniProtKB-ARBA"/>
</dbReference>
<organism evidence="5 6">
    <name type="scientific">Paralvinella palmiformis</name>
    <dbReference type="NCBI Taxonomy" id="53620"/>
    <lineage>
        <taxon>Eukaryota</taxon>
        <taxon>Metazoa</taxon>
        <taxon>Spiralia</taxon>
        <taxon>Lophotrochozoa</taxon>
        <taxon>Annelida</taxon>
        <taxon>Polychaeta</taxon>
        <taxon>Sedentaria</taxon>
        <taxon>Canalipalpata</taxon>
        <taxon>Terebellida</taxon>
        <taxon>Terebelliformia</taxon>
        <taxon>Alvinellidae</taxon>
        <taxon>Paralvinella</taxon>
    </lineage>
</organism>
<evidence type="ECO:0000256" key="2">
    <source>
        <dbReference type="ARBA" id="ARBA00022840"/>
    </source>
</evidence>
<accession>A0AAD9K4E3</accession>
<protein>
    <recommendedName>
        <fullName evidence="4">DNA helicase B winged helix domain-containing protein</fullName>
    </recommendedName>
</protein>
<feature type="domain" description="DNA helicase B winged helix" evidence="4">
    <location>
        <begin position="266"/>
        <end position="373"/>
    </location>
</feature>
<dbReference type="Pfam" id="PF13604">
    <property type="entry name" value="AAA_30"/>
    <property type="match status" value="1"/>
</dbReference>
<dbReference type="Proteomes" id="UP001208570">
    <property type="component" value="Unassembled WGS sequence"/>
</dbReference>
<dbReference type="GO" id="GO:0005524">
    <property type="term" value="F:ATP binding"/>
    <property type="evidence" value="ECO:0007669"/>
    <property type="project" value="UniProtKB-KW"/>
</dbReference>
<dbReference type="Gene3D" id="3.40.50.300">
    <property type="entry name" value="P-loop containing nucleotide triphosphate hydrolases"/>
    <property type="match status" value="2"/>
</dbReference>
<evidence type="ECO:0000313" key="6">
    <source>
        <dbReference type="Proteomes" id="UP001208570"/>
    </source>
</evidence>
<comment type="caution">
    <text evidence="5">The sequence shown here is derived from an EMBL/GenBank/DDBJ whole genome shotgun (WGS) entry which is preliminary data.</text>
</comment>
<dbReference type="SUPFAM" id="SSF52540">
    <property type="entry name" value="P-loop containing nucleoside triphosphate hydrolases"/>
    <property type="match status" value="2"/>
</dbReference>
<proteinExistence type="predicted"/>
<evidence type="ECO:0000256" key="3">
    <source>
        <dbReference type="SAM" id="MobiDB-lite"/>
    </source>
</evidence>
<dbReference type="InterPro" id="IPR058839">
    <property type="entry name" value="WHD_HELB"/>
</dbReference>
<feature type="region of interest" description="Disordered" evidence="3">
    <location>
        <begin position="1030"/>
        <end position="1064"/>
    </location>
</feature>